<dbReference type="GO" id="GO:0000976">
    <property type="term" value="F:transcription cis-regulatory region binding"/>
    <property type="evidence" value="ECO:0007669"/>
    <property type="project" value="TreeGrafter"/>
</dbReference>
<name>A0A5D4RHK4_9BACI</name>
<dbReference type="Proteomes" id="UP000322139">
    <property type="component" value="Unassembled WGS sequence"/>
</dbReference>
<feature type="domain" description="HTH gntR-type" evidence="4">
    <location>
        <begin position="1"/>
        <end position="69"/>
    </location>
</feature>
<dbReference type="AlphaFoldDB" id="A0A5D4RHK4"/>
<dbReference type="Gene3D" id="3.40.50.2300">
    <property type="match status" value="2"/>
</dbReference>
<proteinExistence type="predicted"/>
<dbReference type="SUPFAM" id="SSF53822">
    <property type="entry name" value="Periplasmic binding protein-like I"/>
    <property type="match status" value="1"/>
</dbReference>
<dbReference type="PANTHER" id="PTHR30146:SF150">
    <property type="entry name" value="ARABINOSE METABOLISM TRANSCRIPTIONAL REPRESSOR"/>
    <property type="match status" value="1"/>
</dbReference>
<gene>
    <name evidence="5" type="ORF">FZD51_07130</name>
</gene>
<dbReference type="PRINTS" id="PR00035">
    <property type="entry name" value="HTHGNTR"/>
</dbReference>
<evidence type="ECO:0000259" key="4">
    <source>
        <dbReference type="PROSITE" id="PS50949"/>
    </source>
</evidence>
<dbReference type="RefSeq" id="WP_148974111.1">
    <property type="nucleotide sequence ID" value="NZ_VTER01000003.1"/>
</dbReference>
<dbReference type="PROSITE" id="PS50949">
    <property type="entry name" value="HTH_GNTR"/>
    <property type="match status" value="1"/>
</dbReference>
<dbReference type="PANTHER" id="PTHR30146">
    <property type="entry name" value="LACI-RELATED TRANSCRIPTIONAL REPRESSOR"/>
    <property type="match status" value="1"/>
</dbReference>
<organism evidence="5 6">
    <name type="scientific">Bacillus infantis</name>
    <dbReference type="NCBI Taxonomy" id="324767"/>
    <lineage>
        <taxon>Bacteria</taxon>
        <taxon>Bacillati</taxon>
        <taxon>Bacillota</taxon>
        <taxon>Bacilli</taxon>
        <taxon>Bacillales</taxon>
        <taxon>Bacillaceae</taxon>
        <taxon>Bacillus</taxon>
    </lineage>
</organism>
<dbReference type="CDD" id="cd01541">
    <property type="entry name" value="PBP1_AraR"/>
    <property type="match status" value="1"/>
</dbReference>
<dbReference type="EMBL" id="VTER01000003">
    <property type="protein sequence ID" value="TYS50309.1"/>
    <property type="molecule type" value="Genomic_DNA"/>
</dbReference>
<dbReference type="InterPro" id="IPR028082">
    <property type="entry name" value="Peripla_BP_I"/>
</dbReference>
<dbReference type="SUPFAM" id="SSF46785">
    <property type="entry name" value="Winged helix' DNA-binding domain"/>
    <property type="match status" value="1"/>
</dbReference>
<dbReference type="GO" id="GO:0003700">
    <property type="term" value="F:DNA-binding transcription factor activity"/>
    <property type="evidence" value="ECO:0007669"/>
    <property type="project" value="InterPro"/>
</dbReference>
<dbReference type="CDD" id="cd07377">
    <property type="entry name" value="WHTH_GntR"/>
    <property type="match status" value="1"/>
</dbReference>
<sequence length="362" mass="41148">MAKYKQVKEEIQSWIREGKIKPDERIQSEHEMAERFAVSRHTIRQAMSELVHEGWLYRHQGRGTFCKDQSGKKVQIDRTIGIITTSISDYIFPSIIRGIESYLSEKGYNLLLASTNHNIERERKCLENMLGKKLDGLIVEPTKSALHNPNLNTYLNIEKNKIPYVMINAFYSELQPASITVDDKRGGFMAAEHLIQLGHKKISGIFKVDDMQGVNRMKGFMRAHRHYNIPLHPGTIVTYTTEDKNAKPQEAARQLLKDREPPTAFFCYNDQIALNILDVAREQSLRVPEDVSLVGFDNSHLASVSEVKFTTLTHPQTEMGRLAARMVVDSIEKGVDLAVSDPIVYEPELIIRSSTAELKGVL</sequence>
<comment type="caution">
    <text evidence="5">The sequence shown here is derived from an EMBL/GenBank/DDBJ whole genome shotgun (WGS) entry which is preliminary data.</text>
</comment>
<accession>A0A5D4RHK4</accession>
<dbReference type="InterPro" id="IPR036390">
    <property type="entry name" value="WH_DNA-bd_sf"/>
</dbReference>
<evidence type="ECO:0000313" key="5">
    <source>
        <dbReference type="EMBL" id="TYS50309.1"/>
    </source>
</evidence>
<dbReference type="SMART" id="SM00345">
    <property type="entry name" value="HTH_GNTR"/>
    <property type="match status" value="1"/>
</dbReference>
<keyword evidence="1" id="KW-0805">Transcription regulation</keyword>
<dbReference type="Gene3D" id="1.10.10.10">
    <property type="entry name" value="Winged helix-like DNA-binding domain superfamily/Winged helix DNA-binding domain"/>
    <property type="match status" value="1"/>
</dbReference>
<dbReference type="Pfam" id="PF00392">
    <property type="entry name" value="GntR"/>
    <property type="match status" value="1"/>
</dbReference>
<dbReference type="InterPro" id="IPR000524">
    <property type="entry name" value="Tscrpt_reg_HTH_GntR"/>
</dbReference>
<evidence type="ECO:0000313" key="6">
    <source>
        <dbReference type="Proteomes" id="UP000322139"/>
    </source>
</evidence>
<evidence type="ECO:0000256" key="2">
    <source>
        <dbReference type="ARBA" id="ARBA00023125"/>
    </source>
</evidence>
<dbReference type="Pfam" id="PF13377">
    <property type="entry name" value="Peripla_BP_3"/>
    <property type="match status" value="1"/>
</dbReference>
<keyword evidence="2" id="KW-0238">DNA-binding</keyword>
<evidence type="ECO:0000256" key="3">
    <source>
        <dbReference type="ARBA" id="ARBA00023163"/>
    </source>
</evidence>
<dbReference type="InterPro" id="IPR036388">
    <property type="entry name" value="WH-like_DNA-bd_sf"/>
</dbReference>
<dbReference type="InterPro" id="IPR033532">
    <property type="entry name" value="AraR_ligand_bind_dom"/>
</dbReference>
<dbReference type="InterPro" id="IPR046335">
    <property type="entry name" value="LacI/GalR-like_sensor"/>
</dbReference>
<protein>
    <submittedName>
        <fullName evidence="5">GntR family transcriptional regulator</fullName>
    </submittedName>
</protein>
<keyword evidence="3" id="KW-0804">Transcription</keyword>
<evidence type="ECO:0000256" key="1">
    <source>
        <dbReference type="ARBA" id="ARBA00023015"/>
    </source>
</evidence>
<reference evidence="5 6" key="1">
    <citation type="submission" date="2019-08" db="EMBL/GenBank/DDBJ databases">
        <title>Bacillus genomes from the desert of Cuatro Cienegas, Coahuila.</title>
        <authorList>
            <person name="Olmedo-Alvarez G."/>
        </authorList>
    </citation>
    <scope>NUCLEOTIDE SEQUENCE [LARGE SCALE GENOMIC DNA]</scope>
    <source>
        <strain evidence="5 6">CH446_14T</strain>
    </source>
</reference>